<evidence type="ECO:0008006" key="4">
    <source>
        <dbReference type="Google" id="ProtNLM"/>
    </source>
</evidence>
<dbReference type="NCBIfam" id="NF041109">
    <property type="entry name" value="VF_TspB_C_term"/>
    <property type="match status" value="1"/>
</dbReference>
<feature type="region of interest" description="Disordered" evidence="1">
    <location>
        <begin position="40"/>
        <end position="64"/>
    </location>
</feature>
<dbReference type="AlphaFoldDB" id="V5F5V6"/>
<protein>
    <recommendedName>
        <fullName evidence="4">TspB protein</fullName>
    </recommendedName>
</protein>
<reference evidence="3" key="1">
    <citation type="submission" date="2012-12" db="EMBL/GenBank/DDBJ databases">
        <title>Genome Sequence of Photobacterium leiognathi lrivu.4.1.</title>
        <authorList>
            <person name="Urbanczyk H."/>
            <person name="Ogura Y."/>
            <person name="Hayashi T."/>
            <person name="Dunlap P.V."/>
        </authorList>
    </citation>
    <scope>NUCLEOTIDE SEQUENCE [LARGE SCALE GENOMIC DNA]</scope>
    <source>
        <strain evidence="3">lrivu.4.1</strain>
    </source>
</reference>
<evidence type="ECO:0000313" key="3">
    <source>
        <dbReference type="Proteomes" id="UP000030675"/>
    </source>
</evidence>
<feature type="compositionally biased region" description="Gly residues" evidence="1">
    <location>
        <begin position="159"/>
        <end position="169"/>
    </location>
</feature>
<dbReference type="EMBL" id="DF196817">
    <property type="protein sequence ID" value="GAD29672.1"/>
    <property type="molecule type" value="Genomic_DNA"/>
</dbReference>
<feature type="region of interest" description="Disordered" evidence="1">
    <location>
        <begin position="131"/>
        <end position="202"/>
    </location>
</feature>
<dbReference type="Proteomes" id="UP000030675">
    <property type="component" value="Unassembled WGS sequence"/>
</dbReference>
<organism evidence="2 3">
    <name type="scientific">Photobacterium leiognathi lrivu.4.1</name>
    <dbReference type="NCBI Taxonomy" id="1248232"/>
    <lineage>
        <taxon>Bacteria</taxon>
        <taxon>Pseudomonadati</taxon>
        <taxon>Pseudomonadota</taxon>
        <taxon>Gammaproteobacteria</taxon>
        <taxon>Vibrionales</taxon>
        <taxon>Vibrionaceae</taxon>
        <taxon>Photobacterium</taxon>
    </lineage>
</organism>
<accession>V5F5V6</accession>
<proteinExistence type="predicted"/>
<gene>
    <name evidence="2" type="ORF">PLEI_1325</name>
</gene>
<dbReference type="HOGENOM" id="CLU_701802_0_0_6"/>
<evidence type="ECO:0000256" key="1">
    <source>
        <dbReference type="SAM" id="MobiDB-lite"/>
    </source>
</evidence>
<feature type="region of interest" description="Disordered" evidence="1">
    <location>
        <begin position="233"/>
        <end position="257"/>
    </location>
</feature>
<sequence>MPTLKVGDVNSGWLECIYFYDWNPKNHSLGNFRKYQDAPSCPSSHPHDNGDGTCSANEPPPPENQCKMPAGEIIAANIEGVEGSESKFYCIDNCSAKPVKVGGPAGLCITFGDGIKRCTYDLISTGVDCDGTGDGTTDGDGNPTPNPVPDGEAPNDTGTGDGSVSGGDGSLEPDNPNDDDTGGTGDTDGDGEHTTSDTNGNLAKIVENTSNTVDGLQHNTNILSSKLDGIKDAIGNIPGGGGAKPPPSGTDDENNDGVTDNVNGETCETFVCNGSATQCYIAKRLWEDKCGISNLFDTHENNITNTFNMFIEENKIEDIDAGTLDVSKYMNKFNSSNGVNIGGGGCPAPKTISVLDANFTIDLNPFCDLAKIIKAFLLTFASFGVIMMIAKYY</sequence>
<dbReference type="eggNOG" id="COG3250">
    <property type="taxonomic scope" value="Bacteria"/>
</dbReference>
<evidence type="ECO:0000313" key="2">
    <source>
        <dbReference type="EMBL" id="GAD29672.1"/>
    </source>
</evidence>
<name>V5F5V6_PHOLE</name>